<dbReference type="EMBL" id="CAJNOU010004734">
    <property type="protein sequence ID" value="CAF1452956.1"/>
    <property type="molecule type" value="Genomic_DNA"/>
</dbReference>
<evidence type="ECO:0000256" key="4">
    <source>
        <dbReference type="ARBA" id="ARBA00022968"/>
    </source>
</evidence>
<keyword evidence="4" id="KW-0735">Signal-anchor</keyword>
<dbReference type="GO" id="GO:0001671">
    <property type="term" value="F:ATPase activator activity"/>
    <property type="evidence" value="ECO:0007669"/>
    <property type="project" value="TreeGrafter"/>
</dbReference>
<dbReference type="Pfam" id="PF00287">
    <property type="entry name" value="Na_K-ATPase"/>
    <property type="match status" value="1"/>
</dbReference>
<reference evidence="7" key="1">
    <citation type="submission" date="2021-02" db="EMBL/GenBank/DDBJ databases">
        <authorList>
            <person name="Nowell W R."/>
        </authorList>
    </citation>
    <scope>NUCLEOTIDE SEQUENCE</scope>
</reference>
<evidence type="ECO:0000256" key="1">
    <source>
        <dbReference type="ARBA" id="ARBA00004606"/>
    </source>
</evidence>
<dbReference type="GO" id="GO:0006883">
    <property type="term" value="P:intracellular sodium ion homeostasis"/>
    <property type="evidence" value="ECO:0007669"/>
    <property type="project" value="TreeGrafter"/>
</dbReference>
<proteinExistence type="inferred from homology"/>
<dbReference type="Proteomes" id="UP000663889">
    <property type="component" value="Unassembled WGS sequence"/>
</dbReference>
<evidence type="ECO:0000256" key="6">
    <source>
        <dbReference type="ARBA" id="ARBA00023136"/>
    </source>
</evidence>
<dbReference type="InterPro" id="IPR038702">
    <property type="entry name" value="Na/K_ATPase_sub_beta_sf"/>
</dbReference>
<evidence type="ECO:0000256" key="2">
    <source>
        <dbReference type="ARBA" id="ARBA00005876"/>
    </source>
</evidence>
<feature type="non-terminal residue" evidence="7">
    <location>
        <position position="1"/>
    </location>
</feature>
<name>A0A815PSL7_9BILA</name>
<dbReference type="InterPro" id="IPR000402">
    <property type="entry name" value="Na/K_ATPase_sub_beta"/>
</dbReference>
<evidence type="ECO:0000256" key="3">
    <source>
        <dbReference type="ARBA" id="ARBA00022692"/>
    </source>
</evidence>
<keyword evidence="6" id="KW-0472">Membrane</keyword>
<gene>
    <name evidence="7" type="ORF">SEV965_LOCUS33777</name>
</gene>
<keyword evidence="3" id="KW-0812">Transmembrane</keyword>
<dbReference type="GO" id="GO:0005890">
    <property type="term" value="C:sodium:potassium-exchanging ATPase complex"/>
    <property type="evidence" value="ECO:0007669"/>
    <property type="project" value="InterPro"/>
</dbReference>
<dbReference type="AlphaFoldDB" id="A0A815PSL7"/>
<dbReference type="GO" id="GO:0030007">
    <property type="term" value="P:intracellular potassium ion homeostasis"/>
    <property type="evidence" value="ECO:0007669"/>
    <property type="project" value="TreeGrafter"/>
</dbReference>
<organism evidence="7 8">
    <name type="scientific">Rotaria sordida</name>
    <dbReference type="NCBI Taxonomy" id="392033"/>
    <lineage>
        <taxon>Eukaryota</taxon>
        <taxon>Metazoa</taxon>
        <taxon>Spiralia</taxon>
        <taxon>Gnathifera</taxon>
        <taxon>Rotifera</taxon>
        <taxon>Eurotatoria</taxon>
        <taxon>Bdelloidea</taxon>
        <taxon>Philodinida</taxon>
        <taxon>Philodinidae</taxon>
        <taxon>Rotaria</taxon>
    </lineage>
</organism>
<dbReference type="Gene3D" id="2.60.40.1660">
    <property type="entry name" value="Na, k-atpase alpha subunit"/>
    <property type="match status" value="1"/>
</dbReference>
<comment type="subcellular location">
    <subcellularLocation>
        <location evidence="1">Membrane</location>
        <topology evidence="1">Single-pass type II membrane protein</topology>
    </subcellularLocation>
</comment>
<comment type="caution">
    <text evidence="7">The sequence shown here is derived from an EMBL/GenBank/DDBJ whole genome shotgun (WGS) entry which is preliminary data.</text>
</comment>
<evidence type="ECO:0000256" key="5">
    <source>
        <dbReference type="ARBA" id="ARBA00022989"/>
    </source>
</evidence>
<dbReference type="GO" id="GO:0036376">
    <property type="term" value="P:sodium ion export across plasma membrane"/>
    <property type="evidence" value="ECO:0007669"/>
    <property type="project" value="TreeGrafter"/>
</dbReference>
<sequence length="223" mass="25882">MLAVFMVLSPRDRPRYHAESSCLGFRPQLDIEKNLILIDKNTSRNGLNPYVKSLNEYLRIYYWKQDNNNGFNQTKIFKISNPGDCILQNQYGFSNGKPCILVKMNKIVGFIPKPGYLLEDGHAFKSVGCRSNSNAIAIHCYGENGHDDNCGSLETKWFSYEGKKERQDVYQAPYIWVQFNEVKPNVLINVMCRIFGGNINFDRKSSRALTRFQIYIYKRYTKT</sequence>
<evidence type="ECO:0000313" key="8">
    <source>
        <dbReference type="Proteomes" id="UP000663889"/>
    </source>
</evidence>
<protein>
    <submittedName>
        <fullName evidence="7">Uncharacterized protein</fullName>
    </submittedName>
</protein>
<evidence type="ECO:0000313" key="7">
    <source>
        <dbReference type="EMBL" id="CAF1452956.1"/>
    </source>
</evidence>
<accession>A0A815PSL7</accession>
<dbReference type="PANTHER" id="PTHR11523">
    <property type="entry name" value="SODIUM/POTASSIUM-DEPENDENT ATPASE BETA SUBUNIT"/>
    <property type="match status" value="1"/>
</dbReference>
<comment type="similarity">
    <text evidence="2">Belongs to the X(+)/potassium ATPases subunit beta family.</text>
</comment>
<dbReference type="GO" id="GO:1990573">
    <property type="term" value="P:potassium ion import across plasma membrane"/>
    <property type="evidence" value="ECO:0007669"/>
    <property type="project" value="TreeGrafter"/>
</dbReference>
<dbReference type="PANTHER" id="PTHR11523:SF28">
    <property type="entry name" value="NA_K-ATPASE BETA SUBUNIT ISOFORM 4-RELATED"/>
    <property type="match status" value="1"/>
</dbReference>
<keyword evidence="5" id="KW-1133">Transmembrane helix</keyword>